<dbReference type="InterPro" id="IPR010445">
    <property type="entry name" value="LapA_dom"/>
</dbReference>
<organism evidence="8 9">
    <name type="scientific">Parvularcula maris</name>
    <dbReference type="NCBI Taxonomy" id="2965077"/>
    <lineage>
        <taxon>Bacteria</taxon>
        <taxon>Pseudomonadati</taxon>
        <taxon>Pseudomonadota</taxon>
        <taxon>Alphaproteobacteria</taxon>
        <taxon>Parvularculales</taxon>
        <taxon>Parvularculaceae</taxon>
        <taxon>Parvularcula</taxon>
    </lineage>
</organism>
<keyword evidence="4 6" id="KW-0472">Membrane</keyword>
<feature type="region of interest" description="Disordered" evidence="5">
    <location>
        <begin position="73"/>
        <end position="112"/>
    </location>
</feature>
<name>A0A9X2L6D6_9PROT</name>
<sequence length="112" mass="12459">MSRFITNLFLFLLSVLLVAFLFANRMPVTVSFDPLSLEDPAASVTAPLWMALSGTLFIGFILGAMGMWISMGKTRRKSRKQRRRIAELEREAKQAGDTPATGRRGTTLPALR</sequence>
<feature type="compositionally biased region" description="Basic residues" evidence="5">
    <location>
        <begin position="73"/>
        <end position="83"/>
    </location>
</feature>
<feature type="compositionally biased region" description="Basic and acidic residues" evidence="5">
    <location>
        <begin position="84"/>
        <end position="94"/>
    </location>
</feature>
<evidence type="ECO:0000256" key="5">
    <source>
        <dbReference type="SAM" id="MobiDB-lite"/>
    </source>
</evidence>
<evidence type="ECO:0000256" key="4">
    <source>
        <dbReference type="ARBA" id="ARBA00023136"/>
    </source>
</evidence>
<evidence type="ECO:0000259" key="7">
    <source>
        <dbReference type="Pfam" id="PF06305"/>
    </source>
</evidence>
<gene>
    <name evidence="8" type="ORF">NOG11_00705</name>
</gene>
<feature type="transmembrane region" description="Helical" evidence="6">
    <location>
        <begin position="48"/>
        <end position="70"/>
    </location>
</feature>
<keyword evidence="2 6" id="KW-0812">Transmembrane</keyword>
<keyword evidence="9" id="KW-1185">Reference proteome</keyword>
<dbReference type="Pfam" id="PF06305">
    <property type="entry name" value="LapA_dom"/>
    <property type="match status" value="1"/>
</dbReference>
<dbReference type="EMBL" id="JANIBC010000001">
    <property type="protein sequence ID" value="MCQ8183897.1"/>
    <property type="molecule type" value="Genomic_DNA"/>
</dbReference>
<evidence type="ECO:0000256" key="6">
    <source>
        <dbReference type="SAM" id="Phobius"/>
    </source>
</evidence>
<keyword evidence="1" id="KW-1003">Cell membrane</keyword>
<dbReference type="AlphaFoldDB" id="A0A9X2L6D6"/>
<dbReference type="Proteomes" id="UP001142610">
    <property type="component" value="Unassembled WGS sequence"/>
</dbReference>
<dbReference type="GO" id="GO:0005886">
    <property type="term" value="C:plasma membrane"/>
    <property type="evidence" value="ECO:0007669"/>
    <property type="project" value="InterPro"/>
</dbReference>
<protein>
    <submittedName>
        <fullName evidence="8">LapA family protein</fullName>
    </submittedName>
</protein>
<dbReference type="RefSeq" id="WP_256617701.1">
    <property type="nucleotide sequence ID" value="NZ_JANIBC010000001.1"/>
</dbReference>
<keyword evidence="3 6" id="KW-1133">Transmembrane helix</keyword>
<comment type="caution">
    <text evidence="8">The sequence shown here is derived from an EMBL/GenBank/DDBJ whole genome shotgun (WGS) entry which is preliminary data.</text>
</comment>
<evidence type="ECO:0000313" key="9">
    <source>
        <dbReference type="Proteomes" id="UP001142610"/>
    </source>
</evidence>
<accession>A0A9X2L6D6</accession>
<evidence type="ECO:0000256" key="3">
    <source>
        <dbReference type="ARBA" id="ARBA00022989"/>
    </source>
</evidence>
<evidence type="ECO:0000256" key="2">
    <source>
        <dbReference type="ARBA" id="ARBA00022692"/>
    </source>
</evidence>
<reference evidence="8" key="1">
    <citation type="submission" date="2022-07" db="EMBL/GenBank/DDBJ databases">
        <title>Parvularcula maris sp. nov., an algicidal bacterium isolated from seawater.</title>
        <authorList>
            <person name="Li F."/>
        </authorList>
    </citation>
    <scope>NUCLEOTIDE SEQUENCE</scope>
    <source>
        <strain evidence="8">BGMRC 0090</strain>
    </source>
</reference>
<feature type="domain" description="Lipopolysaccharide assembly protein A" evidence="7">
    <location>
        <begin position="24"/>
        <end position="91"/>
    </location>
</feature>
<evidence type="ECO:0000256" key="1">
    <source>
        <dbReference type="ARBA" id="ARBA00022475"/>
    </source>
</evidence>
<proteinExistence type="predicted"/>
<evidence type="ECO:0000313" key="8">
    <source>
        <dbReference type="EMBL" id="MCQ8183897.1"/>
    </source>
</evidence>